<evidence type="ECO:0000313" key="1">
    <source>
        <dbReference type="EMBL" id="KAJ8927453.1"/>
    </source>
</evidence>
<gene>
    <name evidence="1" type="ORF">NQ314_020124</name>
</gene>
<reference evidence="1" key="1">
    <citation type="journal article" date="2023" name="Insect Mol. Biol.">
        <title>Genome sequencing provides insights into the evolution of gene families encoding plant cell wall-degrading enzymes in longhorned beetles.</title>
        <authorList>
            <person name="Shin N.R."/>
            <person name="Okamura Y."/>
            <person name="Kirsch R."/>
            <person name="Pauchet Y."/>
        </authorList>
    </citation>
    <scope>NUCLEOTIDE SEQUENCE</scope>
    <source>
        <strain evidence="1">RBIC_L_NR</strain>
    </source>
</reference>
<keyword evidence="2" id="KW-1185">Reference proteome</keyword>
<comment type="caution">
    <text evidence="1">The sequence shown here is derived from an EMBL/GenBank/DDBJ whole genome shotgun (WGS) entry which is preliminary data.</text>
</comment>
<dbReference type="AlphaFoldDB" id="A0AAV8WM81"/>
<name>A0AAV8WM81_9CUCU</name>
<protein>
    <submittedName>
        <fullName evidence="1">Uncharacterized protein</fullName>
    </submittedName>
</protein>
<dbReference type="EMBL" id="JANEYF010005661">
    <property type="protein sequence ID" value="KAJ8927453.1"/>
    <property type="molecule type" value="Genomic_DNA"/>
</dbReference>
<dbReference type="Proteomes" id="UP001162156">
    <property type="component" value="Unassembled WGS sequence"/>
</dbReference>
<sequence length="62" mass="6964">MGAQANKGDQPVIYGDDVFLQISESEENPLFIQCENFTTDTFGGHLTLRLSESPDIYCRFGF</sequence>
<evidence type="ECO:0000313" key="2">
    <source>
        <dbReference type="Proteomes" id="UP001162156"/>
    </source>
</evidence>
<accession>A0AAV8WM81</accession>
<proteinExistence type="predicted"/>
<organism evidence="1 2">
    <name type="scientific">Rhamnusium bicolor</name>
    <dbReference type="NCBI Taxonomy" id="1586634"/>
    <lineage>
        <taxon>Eukaryota</taxon>
        <taxon>Metazoa</taxon>
        <taxon>Ecdysozoa</taxon>
        <taxon>Arthropoda</taxon>
        <taxon>Hexapoda</taxon>
        <taxon>Insecta</taxon>
        <taxon>Pterygota</taxon>
        <taxon>Neoptera</taxon>
        <taxon>Endopterygota</taxon>
        <taxon>Coleoptera</taxon>
        <taxon>Polyphaga</taxon>
        <taxon>Cucujiformia</taxon>
        <taxon>Chrysomeloidea</taxon>
        <taxon>Cerambycidae</taxon>
        <taxon>Lepturinae</taxon>
        <taxon>Rhagiini</taxon>
        <taxon>Rhamnusium</taxon>
    </lineage>
</organism>